<evidence type="ECO:0000256" key="5">
    <source>
        <dbReference type="ARBA" id="ARBA00023136"/>
    </source>
</evidence>
<dbReference type="Pfam" id="PF07715">
    <property type="entry name" value="Plug"/>
    <property type="match status" value="1"/>
</dbReference>
<comment type="similarity">
    <text evidence="7">Belongs to the TonB-dependent receptor family.</text>
</comment>
<feature type="domain" description="Outer membrane protein beta-barrel" evidence="10">
    <location>
        <begin position="572"/>
        <end position="778"/>
    </location>
</feature>
<comment type="caution">
    <text evidence="11">The sequence shown here is derived from an EMBL/GenBank/DDBJ whole genome shotgun (WGS) entry which is preliminary data.</text>
</comment>
<dbReference type="SUPFAM" id="SSF56935">
    <property type="entry name" value="Porins"/>
    <property type="match status" value="1"/>
</dbReference>
<evidence type="ECO:0000256" key="7">
    <source>
        <dbReference type="PROSITE-ProRule" id="PRU01360"/>
    </source>
</evidence>
<comment type="subcellular location">
    <subcellularLocation>
        <location evidence="1 7">Cell outer membrane</location>
        <topology evidence="1 7">Multi-pass membrane protein</topology>
    </subcellularLocation>
</comment>
<dbReference type="Pfam" id="PF14905">
    <property type="entry name" value="OMP_b-brl_3"/>
    <property type="match status" value="1"/>
</dbReference>
<evidence type="ECO:0000256" key="4">
    <source>
        <dbReference type="ARBA" id="ARBA00022692"/>
    </source>
</evidence>
<evidence type="ECO:0000259" key="10">
    <source>
        <dbReference type="Pfam" id="PF14905"/>
    </source>
</evidence>
<dbReference type="Gene3D" id="2.170.130.10">
    <property type="entry name" value="TonB-dependent receptor, plug domain"/>
    <property type="match status" value="1"/>
</dbReference>
<dbReference type="SUPFAM" id="SSF49452">
    <property type="entry name" value="Starch-binding domain-like"/>
    <property type="match status" value="1"/>
</dbReference>
<dbReference type="Proteomes" id="UP000435243">
    <property type="component" value="Unassembled WGS sequence"/>
</dbReference>
<dbReference type="GO" id="GO:0009279">
    <property type="term" value="C:cell outer membrane"/>
    <property type="evidence" value="ECO:0007669"/>
    <property type="project" value="UniProtKB-SubCell"/>
</dbReference>
<dbReference type="Gene3D" id="2.40.170.20">
    <property type="entry name" value="TonB-dependent receptor, beta-barrel domain"/>
    <property type="match status" value="1"/>
</dbReference>
<evidence type="ECO:0000256" key="6">
    <source>
        <dbReference type="ARBA" id="ARBA00023237"/>
    </source>
</evidence>
<dbReference type="RefSeq" id="WP_160591317.1">
    <property type="nucleotide sequence ID" value="NZ_BAAAFP010000003.1"/>
</dbReference>
<dbReference type="InterPro" id="IPR013784">
    <property type="entry name" value="Carb-bd-like_fold"/>
</dbReference>
<keyword evidence="5 7" id="KW-0472">Membrane</keyword>
<evidence type="ECO:0000256" key="3">
    <source>
        <dbReference type="ARBA" id="ARBA00022452"/>
    </source>
</evidence>
<dbReference type="Gene3D" id="2.60.40.1120">
    <property type="entry name" value="Carboxypeptidase-like, regulatory domain"/>
    <property type="match status" value="1"/>
</dbReference>
<feature type="domain" description="TonB-dependent receptor plug" evidence="9">
    <location>
        <begin position="125"/>
        <end position="228"/>
    </location>
</feature>
<name>A0A844ZTD0_9SPHN</name>
<evidence type="ECO:0000256" key="2">
    <source>
        <dbReference type="ARBA" id="ARBA00022448"/>
    </source>
</evidence>
<evidence type="ECO:0000256" key="8">
    <source>
        <dbReference type="SAM" id="SignalP"/>
    </source>
</evidence>
<keyword evidence="3 7" id="KW-1134">Transmembrane beta strand</keyword>
<keyword evidence="11" id="KW-0675">Receptor</keyword>
<dbReference type="EMBL" id="WTYY01000004">
    <property type="protein sequence ID" value="MXO88829.1"/>
    <property type="molecule type" value="Genomic_DNA"/>
</dbReference>
<dbReference type="InterPro" id="IPR039426">
    <property type="entry name" value="TonB-dep_rcpt-like"/>
</dbReference>
<dbReference type="CDD" id="cd01347">
    <property type="entry name" value="ligand_gated_channel"/>
    <property type="match status" value="1"/>
</dbReference>
<dbReference type="PANTHER" id="PTHR40980:SF4">
    <property type="entry name" value="TONB-DEPENDENT RECEPTOR-LIKE BETA-BARREL DOMAIN-CONTAINING PROTEIN"/>
    <property type="match status" value="1"/>
</dbReference>
<proteinExistence type="inferred from homology"/>
<dbReference type="InterPro" id="IPR010104">
    <property type="entry name" value="TonB_rcpt_bac"/>
</dbReference>
<keyword evidence="8" id="KW-0732">Signal</keyword>
<dbReference type="InterPro" id="IPR037066">
    <property type="entry name" value="Plug_dom_sf"/>
</dbReference>
<keyword evidence="6 7" id="KW-0998">Cell outer membrane</keyword>
<evidence type="ECO:0000313" key="12">
    <source>
        <dbReference type="Proteomes" id="UP000435243"/>
    </source>
</evidence>
<keyword evidence="4 7" id="KW-0812">Transmembrane</keyword>
<dbReference type="PANTHER" id="PTHR40980">
    <property type="entry name" value="PLUG DOMAIN-CONTAINING PROTEIN"/>
    <property type="match status" value="1"/>
</dbReference>
<dbReference type="AlphaFoldDB" id="A0A844ZTD0"/>
<dbReference type="InterPro" id="IPR036942">
    <property type="entry name" value="Beta-barrel_TonB_sf"/>
</dbReference>
<protein>
    <submittedName>
        <fullName evidence="11">TonB-dependent receptor</fullName>
    </submittedName>
</protein>
<dbReference type="InterPro" id="IPR012910">
    <property type="entry name" value="Plug_dom"/>
</dbReference>
<dbReference type="GO" id="GO:0030246">
    <property type="term" value="F:carbohydrate binding"/>
    <property type="evidence" value="ECO:0007669"/>
    <property type="project" value="InterPro"/>
</dbReference>
<dbReference type="Pfam" id="PF13715">
    <property type="entry name" value="CarbopepD_reg_2"/>
    <property type="match status" value="1"/>
</dbReference>
<dbReference type="NCBIfam" id="TIGR01782">
    <property type="entry name" value="TonB-Xanth-Caul"/>
    <property type="match status" value="1"/>
</dbReference>
<keyword evidence="2 7" id="KW-0813">Transport</keyword>
<evidence type="ECO:0000313" key="11">
    <source>
        <dbReference type="EMBL" id="MXO88829.1"/>
    </source>
</evidence>
<reference evidence="11 12" key="1">
    <citation type="submission" date="2019-12" db="EMBL/GenBank/DDBJ databases">
        <title>Genomic-based taxomic classification of the family Erythrobacteraceae.</title>
        <authorList>
            <person name="Xu L."/>
        </authorList>
    </citation>
    <scope>NUCLEOTIDE SEQUENCE [LARGE SCALE GENOMIC DNA]</scope>
    <source>
        <strain evidence="11 12">JCM 16339</strain>
    </source>
</reference>
<organism evidence="11 12">
    <name type="scientific">Alteraurantiacibacter aestuarii</name>
    <dbReference type="NCBI Taxonomy" id="650004"/>
    <lineage>
        <taxon>Bacteria</taxon>
        <taxon>Pseudomonadati</taxon>
        <taxon>Pseudomonadota</taxon>
        <taxon>Alphaproteobacteria</taxon>
        <taxon>Sphingomonadales</taxon>
        <taxon>Erythrobacteraceae</taxon>
        <taxon>Alteraurantiacibacter</taxon>
    </lineage>
</organism>
<evidence type="ECO:0000256" key="1">
    <source>
        <dbReference type="ARBA" id="ARBA00004571"/>
    </source>
</evidence>
<feature type="chain" id="PRO_5032566668" evidence="8">
    <location>
        <begin position="23"/>
        <end position="918"/>
    </location>
</feature>
<dbReference type="OrthoDB" id="5476657at2"/>
<keyword evidence="12" id="KW-1185">Reference proteome</keyword>
<accession>A0A844ZTD0</accession>
<dbReference type="PROSITE" id="PS52016">
    <property type="entry name" value="TONB_DEPENDENT_REC_3"/>
    <property type="match status" value="1"/>
</dbReference>
<dbReference type="InterPro" id="IPR041700">
    <property type="entry name" value="OMP_b-brl_3"/>
</dbReference>
<gene>
    <name evidence="11" type="ORF">GRI32_08755</name>
</gene>
<feature type="signal peptide" evidence="8">
    <location>
        <begin position="1"/>
        <end position="22"/>
    </location>
</feature>
<sequence length="918" mass="100918">MKLLKLTVFLVCTTSATSIAHAGEIRGVVADSSQTTQLQAVDIIVEDLGRTATTDRNGAYVIADIPAGSYQISASYIGAATVTQTVSVPETGTVTANFILGAGADNQILVIGQAANLASSLSRQRAADGVSSVLTRDAIGQFPDQNVAESIRRLPGVNVLNDQGEGRFVSIRGLDPELNSSSINGVRLPAPESDVRSVALDVISSDIIESIEIKKSLTPDMDGDSIGGSIEINTTSAFDRTNDLLTAKLEGSYNEYADSVTPKGSIDFATRIGEDFGISGGISYYRREFESDNIEAADWNEAGGIVFAEEVQYRDYDVTRERLSASLNFDVRASAYTTLFARGQFSQFDDQEYRRRTTIILNEDPASGTDTSAFFTDADGRIEVRRDIKDRFERQRIRSFQIGGDHDDGIWEGGFSASYAKSSELENFSVDPTRFRSRFDGDGVDVNFDYSDPRLPLYSVTSGSALFNDPSEYSFNRVELTDLSASVDEEYALQGDLGRSFLAGSGEFTVQTGFKSRWRDKSYDFNGRFFGDYDGDYTLADVLGAQTYLITDMGPVASHTGATDFFLANLGNFEVDQYETDLLSFPSDYSVQEDVLAGYLLGRFDSSTLRVIAGVRAERTYNELNGNLVVDDGDDVTDVIPVFITRNYTDWLPSATVRFSPERELVFRLAGYKSLVRPKLSNLAPRYTINEDLEAEFGNPNLLPYRAWNADLSAEYYFSENGAVSIGAFYKTIDNFIVDSVISASGTFQGVDYDELTIPINGDSAEVFGIEASFSQTLSFLPAPFDGLLVQANYTFTDATGTLDDGREIALPAASRHTGNIVLGYENGPFEFRAAGTYRSRYLDEIGAAADQDRLVDNHFQLDLSARVRVTDDIRIFGEWINVNNAKYFAYQNFMGAQRNLQYEAYGSTFKFGARVSF</sequence>
<evidence type="ECO:0000259" key="9">
    <source>
        <dbReference type="Pfam" id="PF07715"/>
    </source>
</evidence>